<feature type="non-terminal residue" evidence="1">
    <location>
        <position position="90"/>
    </location>
</feature>
<reference evidence="1 2" key="1">
    <citation type="submission" date="2020-02" db="EMBL/GenBank/DDBJ databases">
        <title>Draft genome sequence of Haematococcus lacustris strain NIES-144.</title>
        <authorList>
            <person name="Morimoto D."/>
            <person name="Nakagawa S."/>
            <person name="Yoshida T."/>
            <person name="Sawayama S."/>
        </authorList>
    </citation>
    <scope>NUCLEOTIDE SEQUENCE [LARGE SCALE GENOMIC DNA]</scope>
    <source>
        <strain evidence="1 2">NIES-144</strain>
    </source>
</reference>
<protein>
    <submittedName>
        <fullName evidence="1">Uncharacterized protein</fullName>
    </submittedName>
</protein>
<proteinExistence type="predicted"/>
<dbReference type="EMBL" id="BLLF01000539">
    <property type="protein sequence ID" value="GFH12787.1"/>
    <property type="molecule type" value="Genomic_DNA"/>
</dbReference>
<gene>
    <name evidence="1" type="ORF">HaLaN_08537</name>
</gene>
<organism evidence="1 2">
    <name type="scientific">Haematococcus lacustris</name>
    <name type="common">Green alga</name>
    <name type="synonym">Haematococcus pluvialis</name>
    <dbReference type="NCBI Taxonomy" id="44745"/>
    <lineage>
        <taxon>Eukaryota</taxon>
        <taxon>Viridiplantae</taxon>
        <taxon>Chlorophyta</taxon>
        <taxon>core chlorophytes</taxon>
        <taxon>Chlorophyceae</taxon>
        <taxon>CS clade</taxon>
        <taxon>Chlamydomonadales</taxon>
        <taxon>Haematococcaceae</taxon>
        <taxon>Haematococcus</taxon>
    </lineage>
</organism>
<keyword evidence="2" id="KW-1185">Reference proteome</keyword>
<name>A0A699YR99_HAELA</name>
<dbReference type="AlphaFoldDB" id="A0A699YR99"/>
<accession>A0A699YR99</accession>
<sequence length="90" mass="9586">MSVLGLKQTVLWSSQGLPADAALLVPCPSKPAALLLCPSYILFVQQGSQVAVVVNSRGVAGVQQPRVEFDPLYEPPHVTATNAARRYALN</sequence>
<evidence type="ECO:0000313" key="2">
    <source>
        <dbReference type="Proteomes" id="UP000485058"/>
    </source>
</evidence>
<dbReference type="InterPro" id="IPR015943">
    <property type="entry name" value="WD40/YVTN_repeat-like_dom_sf"/>
</dbReference>
<dbReference type="Proteomes" id="UP000485058">
    <property type="component" value="Unassembled WGS sequence"/>
</dbReference>
<evidence type="ECO:0000313" key="1">
    <source>
        <dbReference type="EMBL" id="GFH12787.1"/>
    </source>
</evidence>
<dbReference type="Gene3D" id="2.130.10.10">
    <property type="entry name" value="YVTN repeat-like/Quinoprotein amine dehydrogenase"/>
    <property type="match status" value="1"/>
</dbReference>
<comment type="caution">
    <text evidence="1">The sequence shown here is derived from an EMBL/GenBank/DDBJ whole genome shotgun (WGS) entry which is preliminary data.</text>
</comment>